<feature type="signal peptide" evidence="1">
    <location>
        <begin position="1"/>
        <end position="18"/>
    </location>
</feature>
<evidence type="ECO:0000313" key="3">
    <source>
        <dbReference type="Proteomes" id="UP000053477"/>
    </source>
</evidence>
<feature type="chain" id="PRO_5005202009" description="Cupredoxin" evidence="1">
    <location>
        <begin position="19"/>
        <end position="236"/>
    </location>
</feature>
<dbReference type="SUPFAM" id="SSF49503">
    <property type="entry name" value="Cupredoxins"/>
    <property type="match status" value="1"/>
</dbReference>
<dbReference type="InterPro" id="IPR052953">
    <property type="entry name" value="Ser-rich/MCO-related"/>
</dbReference>
<dbReference type="PANTHER" id="PTHR34883:SF15">
    <property type="entry name" value="EXTRACELLULAR SERINE-RICH PROTEIN"/>
    <property type="match status" value="1"/>
</dbReference>
<dbReference type="Gene3D" id="2.60.40.420">
    <property type="entry name" value="Cupredoxins - blue copper proteins"/>
    <property type="match status" value="1"/>
</dbReference>
<dbReference type="PANTHER" id="PTHR34883">
    <property type="entry name" value="SERINE-RICH PROTEIN, PUTATIVE-RELATED-RELATED"/>
    <property type="match status" value="1"/>
</dbReference>
<keyword evidence="3" id="KW-1185">Reference proteome</keyword>
<evidence type="ECO:0008006" key="4">
    <source>
        <dbReference type="Google" id="ProtNLM"/>
    </source>
</evidence>
<dbReference type="CDD" id="cd00920">
    <property type="entry name" value="Cupredoxin"/>
    <property type="match status" value="1"/>
</dbReference>
<dbReference type="InterPro" id="IPR008972">
    <property type="entry name" value="Cupredoxin"/>
</dbReference>
<protein>
    <recommendedName>
        <fullName evidence="4">Cupredoxin</fullName>
    </recommendedName>
</protein>
<dbReference type="STRING" id="27342.A0A0H2RL97"/>
<name>A0A0H2RL97_9AGAM</name>
<keyword evidence="1" id="KW-0732">Signal</keyword>
<dbReference type="Proteomes" id="UP000053477">
    <property type="component" value="Unassembled WGS sequence"/>
</dbReference>
<dbReference type="OrthoDB" id="2331100at2759"/>
<dbReference type="InParanoid" id="A0A0H2RL97"/>
<organism evidence="2 3">
    <name type="scientific">Schizopora paradoxa</name>
    <dbReference type="NCBI Taxonomy" id="27342"/>
    <lineage>
        <taxon>Eukaryota</taxon>
        <taxon>Fungi</taxon>
        <taxon>Dikarya</taxon>
        <taxon>Basidiomycota</taxon>
        <taxon>Agaricomycotina</taxon>
        <taxon>Agaricomycetes</taxon>
        <taxon>Hymenochaetales</taxon>
        <taxon>Schizoporaceae</taxon>
        <taxon>Schizopora</taxon>
    </lineage>
</organism>
<gene>
    <name evidence="2" type="ORF">SCHPADRAFT_946784</name>
</gene>
<sequence length="236" mass="23473">MYFATTLTSLALVGAAAAQNVINVTVGGTGNNLFIFSPSSVTANNGDVVQFIYAGMPGNHSVTQSSFANPCNPLSDGFDSGNILVPAGLPTTTSFPTWNLTITNQSQPIWFFCKQTLPGPHCSSGMVGSINAPTSGTNTFANFQAAAEKFQGIPPQNVGFLVGEGASASAAPGPLTGSFSGFGLPTLTTPASGAATGTSSTSAAGSTTTSSAAALNMKASTGLTVILAAVFGVAFA</sequence>
<proteinExistence type="predicted"/>
<reference evidence="2 3" key="1">
    <citation type="submission" date="2015-04" db="EMBL/GenBank/DDBJ databases">
        <title>Complete genome sequence of Schizopora paradoxa KUC8140, a cosmopolitan wood degrader in East Asia.</title>
        <authorList>
            <consortium name="DOE Joint Genome Institute"/>
            <person name="Min B."/>
            <person name="Park H."/>
            <person name="Jang Y."/>
            <person name="Kim J.-J."/>
            <person name="Kim K.H."/>
            <person name="Pangilinan J."/>
            <person name="Lipzen A."/>
            <person name="Riley R."/>
            <person name="Grigoriev I.V."/>
            <person name="Spatafora J.W."/>
            <person name="Choi I.-G."/>
        </authorList>
    </citation>
    <scope>NUCLEOTIDE SEQUENCE [LARGE SCALE GENOMIC DNA]</scope>
    <source>
        <strain evidence="2 3">KUC8140</strain>
    </source>
</reference>
<evidence type="ECO:0000313" key="2">
    <source>
        <dbReference type="EMBL" id="KLO05596.1"/>
    </source>
</evidence>
<evidence type="ECO:0000256" key="1">
    <source>
        <dbReference type="SAM" id="SignalP"/>
    </source>
</evidence>
<dbReference type="EMBL" id="KQ086287">
    <property type="protein sequence ID" value="KLO05596.1"/>
    <property type="molecule type" value="Genomic_DNA"/>
</dbReference>
<accession>A0A0H2RL97</accession>
<dbReference type="AlphaFoldDB" id="A0A0H2RL97"/>